<dbReference type="InterPro" id="IPR006094">
    <property type="entry name" value="Oxid_FAD_bind_N"/>
</dbReference>
<evidence type="ECO:0000259" key="4">
    <source>
        <dbReference type="PROSITE" id="PS51387"/>
    </source>
</evidence>
<dbReference type="InterPro" id="IPR036318">
    <property type="entry name" value="FAD-bd_PCMH-like_sf"/>
</dbReference>
<organism evidence="5">
    <name type="scientific">Archaeoglobus fulgidus</name>
    <dbReference type="NCBI Taxonomy" id="2234"/>
    <lineage>
        <taxon>Archaea</taxon>
        <taxon>Methanobacteriati</taxon>
        <taxon>Methanobacteriota</taxon>
        <taxon>Archaeoglobi</taxon>
        <taxon>Archaeoglobales</taxon>
        <taxon>Archaeoglobaceae</taxon>
        <taxon>Archaeoglobus</taxon>
    </lineage>
</organism>
<comment type="caution">
    <text evidence="5">The sequence shown here is derived from an EMBL/GenBank/DDBJ whole genome shotgun (WGS) entry which is preliminary data.</text>
</comment>
<dbReference type="InterPro" id="IPR016169">
    <property type="entry name" value="FAD-bd_PCMH_sub2"/>
</dbReference>
<dbReference type="SUPFAM" id="SSF56176">
    <property type="entry name" value="FAD-binding/transporter-associated domain-like"/>
    <property type="match status" value="1"/>
</dbReference>
<dbReference type="InterPro" id="IPR016164">
    <property type="entry name" value="FAD-linked_Oxase-like_C"/>
</dbReference>
<dbReference type="SUPFAM" id="SSF55103">
    <property type="entry name" value="FAD-linked oxidases, C-terminal domain"/>
    <property type="match status" value="1"/>
</dbReference>
<dbReference type="Gene3D" id="3.30.465.10">
    <property type="match status" value="1"/>
</dbReference>
<dbReference type="Pfam" id="PF01565">
    <property type="entry name" value="FAD_binding_4"/>
    <property type="match status" value="1"/>
</dbReference>
<evidence type="ECO:0000256" key="2">
    <source>
        <dbReference type="ARBA" id="ARBA00022630"/>
    </source>
</evidence>
<dbReference type="EMBL" id="DTLB01000006">
    <property type="protein sequence ID" value="HFW31589.1"/>
    <property type="molecule type" value="Genomic_DNA"/>
</dbReference>
<dbReference type="GO" id="GO:0008720">
    <property type="term" value="F:D-lactate dehydrogenase (NAD+) activity"/>
    <property type="evidence" value="ECO:0007669"/>
    <property type="project" value="TreeGrafter"/>
</dbReference>
<evidence type="ECO:0000256" key="3">
    <source>
        <dbReference type="ARBA" id="ARBA00022827"/>
    </source>
</evidence>
<evidence type="ECO:0000313" key="5">
    <source>
        <dbReference type="EMBL" id="HFW31589.1"/>
    </source>
</evidence>
<dbReference type="GO" id="GO:0071949">
    <property type="term" value="F:FAD binding"/>
    <property type="evidence" value="ECO:0007669"/>
    <property type="project" value="InterPro"/>
</dbReference>
<keyword evidence="2" id="KW-0285">Flavoprotein</keyword>
<evidence type="ECO:0000256" key="1">
    <source>
        <dbReference type="ARBA" id="ARBA00008000"/>
    </source>
</evidence>
<keyword evidence="3" id="KW-0274">FAD</keyword>
<comment type="similarity">
    <text evidence="1">Belongs to the FAD-binding oxidoreductase/transferase type 4 family.</text>
</comment>
<dbReference type="GO" id="GO:1903457">
    <property type="term" value="P:lactate catabolic process"/>
    <property type="evidence" value="ECO:0007669"/>
    <property type="project" value="TreeGrafter"/>
</dbReference>
<name>A0A7C3RLA1_ARCFL</name>
<protein>
    <submittedName>
        <fullName evidence="5">FAD-binding oxidoreductase</fullName>
    </submittedName>
</protein>
<proteinExistence type="inferred from homology"/>
<feature type="domain" description="FAD-binding PCMH-type" evidence="4">
    <location>
        <begin position="39"/>
        <end position="205"/>
    </location>
</feature>
<dbReference type="GO" id="GO:0004458">
    <property type="term" value="F:D-lactate dehydrogenase (cytochrome) activity"/>
    <property type="evidence" value="ECO:0007669"/>
    <property type="project" value="TreeGrafter"/>
</dbReference>
<dbReference type="InterPro" id="IPR016166">
    <property type="entry name" value="FAD-bd_PCMH"/>
</dbReference>
<dbReference type="PANTHER" id="PTHR11748:SF111">
    <property type="entry name" value="D-LACTATE DEHYDROGENASE, MITOCHONDRIAL-RELATED"/>
    <property type="match status" value="1"/>
</dbReference>
<accession>A0A7C3RLA1</accession>
<dbReference type="AlphaFoldDB" id="A0A7C3RLA1"/>
<sequence>MDSLILELSHSIKRVDAHPLQMILYSQDLLKIPRFLERFVKKPICVVQPENDEEVKAVLKISRKYRIPVVPRGAGTSAYGGAVTIKPCIAVDFTRMRKIEISGKKAVVESGTVWLDLERELNRHGLALRVYPSSAPAGTVGGWIAQGGYGIGSLKYGGIGENLEWLDVADFEGIKRVAGDGLRKYVGLFGTTGLILRACIKLRDNVRIESVAIETEFAKTIDLLDGAYHGVYINHKLAKMLGFNERNLLLLSYEGEARREGDKELGKRMWENRFNLFRAGKEREVIFTEAVLPYESAADFFTKVDIPVETVFTRDNVVFLGLIPLENFYRAAMKAIKFIKIAEKLGGRTYATGMLFPHKGISDFAKVYKKAVDPKSLLNPGKAVEGNSFSRMIRLAEMVL</sequence>
<dbReference type="PROSITE" id="PS51387">
    <property type="entry name" value="FAD_PCMH"/>
    <property type="match status" value="1"/>
</dbReference>
<gene>
    <name evidence="5" type="ORF">ENW66_01355</name>
</gene>
<dbReference type="PANTHER" id="PTHR11748">
    <property type="entry name" value="D-LACTATE DEHYDROGENASE"/>
    <property type="match status" value="1"/>
</dbReference>
<reference evidence="5" key="1">
    <citation type="journal article" date="2020" name="mSystems">
        <title>Genome- and Community-Level Interaction Insights into Carbon Utilization and Element Cycling Functions of Hydrothermarchaeota in Hydrothermal Sediment.</title>
        <authorList>
            <person name="Zhou Z."/>
            <person name="Liu Y."/>
            <person name="Xu W."/>
            <person name="Pan J."/>
            <person name="Luo Z.H."/>
            <person name="Li M."/>
        </authorList>
    </citation>
    <scope>NUCLEOTIDE SEQUENCE [LARGE SCALE GENOMIC DNA]</scope>
    <source>
        <strain evidence="5">SpSt-87</strain>
    </source>
</reference>